<organism evidence="1 2">
    <name type="scientific">Luteolibacter pohnpeiensis</name>
    <dbReference type="NCBI Taxonomy" id="454153"/>
    <lineage>
        <taxon>Bacteria</taxon>
        <taxon>Pseudomonadati</taxon>
        <taxon>Verrucomicrobiota</taxon>
        <taxon>Verrucomicrobiia</taxon>
        <taxon>Verrucomicrobiales</taxon>
        <taxon>Verrucomicrobiaceae</taxon>
        <taxon>Luteolibacter</taxon>
    </lineage>
</organism>
<name>A0A934S7I6_9BACT</name>
<accession>A0A934S7I6</accession>
<dbReference type="Proteomes" id="UP000603141">
    <property type="component" value="Unassembled WGS sequence"/>
</dbReference>
<dbReference type="GO" id="GO:0015035">
    <property type="term" value="F:protein-disulfide reductase activity"/>
    <property type="evidence" value="ECO:0007669"/>
    <property type="project" value="InterPro"/>
</dbReference>
<proteinExistence type="predicted"/>
<comment type="caution">
    <text evidence="1">The sequence shown here is derived from an EMBL/GenBank/DDBJ whole genome shotgun (WGS) entry which is preliminary data.</text>
</comment>
<protein>
    <submittedName>
        <fullName evidence="1">DUF393 domain-containing protein</fullName>
    </submittedName>
</protein>
<evidence type="ECO:0000313" key="2">
    <source>
        <dbReference type="Proteomes" id="UP000603141"/>
    </source>
</evidence>
<gene>
    <name evidence="1" type="ORF">JIN85_00120</name>
</gene>
<dbReference type="RefSeq" id="WP_200266357.1">
    <property type="nucleotide sequence ID" value="NZ_JAENIJ010000001.1"/>
</dbReference>
<dbReference type="AlphaFoldDB" id="A0A934S7I6"/>
<evidence type="ECO:0000313" key="1">
    <source>
        <dbReference type="EMBL" id="MBK1880794.1"/>
    </source>
</evidence>
<keyword evidence="2" id="KW-1185">Reference proteome</keyword>
<reference evidence="1" key="1">
    <citation type="submission" date="2021-01" db="EMBL/GenBank/DDBJ databases">
        <title>Modified the classification status of verrucomicrobia.</title>
        <authorList>
            <person name="Feng X."/>
        </authorList>
    </citation>
    <scope>NUCLEOTIDE SEQUENCE</scope>
    <source>
        <strain evidence="1">KCTC 22041</strain>
    </source>
</reference>
<dbReference type="EMBL" id="JAENIJ010000001">
    <property type="protein sequence ID" value="MBK1880794.1"/>
    <property type="molecule type" value="Genomic_DNA"/>
</dbReference>
<sequence>MKTLTIFHDPQCGLCRQFRLWLEGQPRFCEVEFRAFNSAEAIKRFPKISRLNAAQDVVILADDGRWWQGPAAWLTCLWITRNYRDWSYRLAKPSLLPLVRKCVHLLSENRLQLSRLLRLHSEKDLRDELQSQPAPECSSGICQNL</sequence>
<dbReference type="InterPro" id="IPR007263">
    <property type="entry name" value="DCC1-like"/>
</dbReference>
<dbReference type="Pfam" id="PF04134">
    <property type="entry name" value="DCC1-like"/>
    <property type="match status" value="1"/>
</dbReference>